<evidence type="ECO:0000313" key="3">
    <source>
        <dbReference type="EMBL" id="ABV99578.1"/>
    </source>
</evidence>
<dbReference type="KEGG" id="saq:Sare_3734"/>
<dbReference type="EMBL" id="CP000850">
    <property type="protein sequence ID" value="ABV99578.1"/>
    <property type="molecule type" value="Genomic_DNA"/>
</dbReference>
<evidence type="ECO:0000313" key="2">
    <source>
        <dbReference type="EMBL" id="ABV99527.1"/>
    </source>
</evidence>
<reference evidence="2" key="1">
    <citation type="submission" date="2007-10" db="EMBL/GenBank/DDBJ databases">
        <title>Complete sequence of Salinispora arenicola CNS-205.</title>
        <authorList>
            <consortium name="US DOE Joint Genome Institute"/>
            <person name="Copeland A."/>
            <person name="Lucas S."/>
            <person name="Lapidus A."/>
            <person name="Barry K."/>
            <person name="Glavina del Rio T."/>
            <person name="Dalin E."/>
            <person name="Tice H."/>
            <person name="Pitluck S."/>
            <person name="Foster B."/>
            <person name="Schmutz J."/>
            <person name="Larimer F."/>
            <person name="Land M."/>
            <person name="Hauser L."/>
            <person name="Kyrpides N."/>
            <person name="Ivanova N."/>
            <person name="Jensen P.R."/>
            <person name="Moore B.S."/>
            <person name="Penn K."/>
            <person name="Jenkins C."/>
            <person name="Udwary D."/>
            <person name="Xiang L."/>
            <person name="Gontang E."/>
            <person name="Richardson P."/>
        </authorList>
    </citation>
    <scope>NUCLEOTIDE SEQUENCE [LARGE SCALE GENOMIC DNA]</scope>
    <source>
        <strain evidence="2">CNS-205</strain>
    </source>
</reference>
<dbReference type="OrthoDB" id="9973454at2"/>
<accession>A8M013</accession>
<name>A8M013_SALAI</name>
<proteinExistence type="predicted"/>
<organism evidence="2">
    <name type="scientific">Salinispora arenicola (strain CNS-205)</name>
    <dbReference type="NCBI Taxonomy" id="391037"/>
    <lineage>
        <taxon>Bacteria</taxon>
        <taxon>Bacillati</taxon>
        <taxon>Actinomycetota</taxon>
        <taxon>Actinomycetes</taxon>
        <taxon>Micromonosporales</taxon>
        <taxon>Micromonosporaceae</taxon>
        <taxon>Salinispora</taxon>
    </lineage>
</organism>
<dbReference type="HOGENOM" id="CLU_2425148_0_0_11"/>
<dbReference type="EMBL" id="CP000850">
    <property type="protein sequence ID" value="ABV99527.1"/>
    <property type="molecule type" value="Genomic_DNA"/>
</dbReference>
<dbReference type="PATRIC" id="fig|391037.6.peg.3764"/>
<sequence>MTDDMVRELTAELDKADAERARLKDELDTTTAAYERRTRQAAQWRDLARGLSADLRQACADRDQAISTSQRLRVGLVAARERLAGREGAGR</sequence>
<feature type="coiled-coil region" evidence="1">
    <location>
        <begin position="6"/>
        <end position="33"/>
    </location>
</feature>
<gene>
    <name evidence="2" type="ordered locus">Sare_3734</name>
    <name evidence="3" type="ordered locus">Sare_3785</name>
</gene>
<evidence type="ECO:0000256" key="1">
    <source>
        <dbReference type="SAM" id="Coils"/>
    </source>
</evidence>
<keyword evidence="1" id="KW-0175">Coiled coil</keyword>
<dbReference type="AlphaFoldDB" id="A8M013"/>
<dbReference type="STRING" id="391037.Sare_3734"/>
<protein>
    <submittedName>
        <fullName evidence="2">Uncharacterized protein</fullName>
    </submittedName>
</protein>
<dbReference type="KEGG" id="saq:Sare_3785"/>